<accession>A0ACB9QG07</accession>
<comment type="caution">
    <text evidence="1">The sequence shown here is derived from an EMBL/GenBank/DDBJ whole genome shotgun (WGS) entry which is preliminary data.</text>
</comment>
<dbReference type="EMBL" id="CM042885">
    <property type="protein sequence ID" value="KAI4365241.1"/>
    <property type="molecule type" value="Genomic_DNA"/>
</dbReference>
<sequence>MTPFVSKDPRNAYFNYKDFDIGITSGKCNIYDEGKVYGVKYFGQNFEPLVEVKTRVDPENFFRNEQSIPPRPRSASSARPGSRTGGASRNLRGALMFFFTLESITITVYIF</sequence>
<proteinExistence type="predicted"/>
<evidence type="ECO:0000313" key="2">
    <source>
        <dbReference type="Proteomes" id="UP001057402"/>
    </source>
</evidence>
<keyword evidence="2" id="KW-1185">Reference proteome</keyword>
<protein>
    <submittedName>
        <fullName evidence="1">Uncharacterized protein</fullName>
    </submittedName>
</protein>
<dbReference type="Proteomes" id="UP001057402">
    <property type="component" value="Chromosome 6"/>
</dbReference>
<gene>
    <name evidence="1" type="ORF">MLD38_021241</name>
</gene>
<evidence type="ECO:0000313" key="1">
    <source>
        <dbReference type="EMBL" id="KAI4365241.1"/>
    </source>
</evidence>
<reference evidence="2" key="1">
    <citation type="journal article" date="2023" name="Front. Plant Sci.">
        <title>Chromosomal-level genome assembly of Melastoma candidum provides insights into trichome evolution.</title>
        <authorList>
            <person name="Zhong Y."/>
            <person name="Wu W."/>
            <person name="Sun C."/>
            <person name="Zou P."/>
            <person name="Liu Y."/>
            <person name="Dai S."/>
            <person name="Zhou R."/>
        </authorList>
    </citation>
    <scope>NUCLEOTIDE SEQUENCE [LARGE SCALE GENOMIC DNA]</scope>
</reference>
<organism evidence="1 2">
    <name type="scientific">Melastoma candidum</name>
    <dbReference type="NCBI Taxonomy" id="119954"/>
    <lineage>
        <taxon>Eukaryota</taxon>
        <taxon>Viridiplantae</taxon>
        <taxon>Streptophyta</taxon>
        <taxon>Embryophyta</taxon>
        <taxon>Tracheophyta</taxon>
        <taxon>Spermatophyta</taxon>
        <taxon>Magnoliopsida</taxon>
        <taxon>eudicotyledons</taxon>
        <taxon>Gunneridae</taxon>
        <taxon>Pentapetalae</taxon>
        <taxon>rosids</taxon>
        <taxon>malvids</taxon>
        <taxon>Myrtales</taxon>
        <taxon>Melastomataceae</taxon>
        <taxon>Melastomatoideae</taxon>
        <taxon>Melastomateae</taxon>
        <taxon>Melastoma</taxon>
    </lineage>
</organism>
<name>A0ACB9QG07_9MYRT</name>